<dbReference type="Pfam" id="PF03061">
    <property type="entry name" value="4HBT"/>
    <property type="match status" value="1"/>
</dbReference>
<protein>
    <submittedName>
        <fullName evidence="6">Acyl-CoA thioester hydrolase CGI-16</fullName>
    </submittedName>
</protein>
<evidence type="ECO:0000256" key="2">
    <source>
        <dbReference type="ARBA" id="ARBA00022737"/>
    </source>
</evidence>
<name>Q23TD0_TETTS</name>
<dbReference type="InParanoid" id="Q23TD0"/>
<dbReference type="RefSeq" id="XP_001020021.1">
    <property type="nucleotide sequence ID" value="XM_001020021.1"/>
</dbReference>
<dbReference type="SUPFAM" id="SSF54637">
    <property type="entry name" value="Thioesterase/thiol ester dehydrase-isomerase"/>
    <property type="match status" value="2"/>
</dbReference>
<evidence type="ECO:0000313" key="6">
    <source>
        <dbReference type="EMBL" id="EAR99776.1"/>
    </source>
</evidence>
<dbReference type="OMA" id="YVEDDIM"/>
<evidence type="ECO:0000256" key="3">
    <source>
        <dbReference type="ARBA" id="ARBA00022801"/>
    </source>
</evidence>
<keyword evidence="2" id="KW-0677">Repeat</keyword>
<dbReference type="InterPro" id="IPR029069">
    <property type="entry name" value="HotDog_dom_sf"/>
</dbReference>
<dbReference type="STRING" id="312017.Q23TD0"/>
<keyword evidence="4" id="KW-0809">Transit peptide</keyword>
<dbReference type="HOGENOM" id="CLU_047495_0_0_1"/>
<gene>
    <name evidence="6" type="ORF">TTHERM_00666520</name>
</gene>
<dbReference type="PANTHER" id="PTHR12655">
    <property type="entry name" value="ACYL-COA THIOESTERASE"/>
    <property type="match status" value="1"/>
</dbReference>
<dbReference type="KEGG" id="tet:TTHERM_00666520"/>
<evidence type="ECO:0000256" key="1">
    <source>
        <dbReference type="ARBA" id="ARBA00010458"/>
    </source>
</evidence>
<proteinExistence type="inferred from homology"/>
<evidence type="ECO:0000256" key="4">
    <source>
        <dbReference type="ARBA" id="ARBA00022946"/>
    </source>
</evidence>
<dbReference type="Gene3D" id="3.10.129.10">
    <property type="entry name" value="Hotdog Thioesterase"/>
    <property type="match status" value="2"/>
</dbReference>
<dbReference type="GeneID" id="7842492"/>
<dbReference type="PANTHER" id="PTHR12655:SF0">
    <property type="entry name" value="ACYL-COENZYME A THIOESTERASE 9, MITOCHONDRIAL"/>
    <property type="match status" value="1"/>
</dbReference>
<dbReference type="EMBL" id="GG662636">
    <property type="protein sequence ID" value="EAR99776.1"/>
    <property type="molecule type" value="Genomic_DNA"/>
</dbReference>
<dbReference type="GO" id="GO:0047617">
    <property type="term" value="F:fatty acyl-CoA hydrolase activity"/>
    <property type="evidence" value="ECO:0007669"/>
    <property type="project" value="TreeGrafter"/>
</dbReference>
<evidence type="ECO:0000313" key="7">
    <source>
        <dbReference type="Proteomes" id="UP000009168"/>
    </source>
</evidence>
<dbReference type="Proteomes" id="UP000009168">
    <property type="component" value="Unassembled WGS sequence"/>
</dbReference>
<keyword evidence="7" id="KW-1185">Reference proteome</keyword>
<dbReference type="PROSITE" id="PS51770">
    <property type="entry name" value="HOTDOG_ACOT"/>
    <property type="match status" value="2"/>
</dbReference>
<dbReference type="GO" id="GO:0006637">
    <property type="term" value="P:acyl-CoA metabolic process"/>
    <property type="evidence" value="ECO:0007669"/>
    <property type="project" value="TreeGrafter"/>
</dbReference>
<keyword evidence="3 6" id="KW-0378">Hydrolase</keyword>
<accession>Q23TD0</accession>
<sequence>MLSFIQKSFFTTLKQAQLLQLKAFQQRLNSMVAQNLSPLPLEEKKSMQTIVGNFFADFQELEIFRSKDLIQTDDKTNTPTNSWVQLNIPITSNEVVQSTMFRFDNQIRIGRLLEFLDLFAGYIGYKHCQLDKFAQKLTLVTACVDNVEFYSDLSTQKDIYLKGYVTYVGRTSIEVKIDMYQPSDKGEEDLVGTSYFLMVARNSQDHSKSVEVPKLSFENEFNKDACLYREQIGFQNQKARKLKSQMSFQTAEPGNQESKLLHSFFINPQNYLKHLPIQDTKIESIQLMQYQYRNIHMKIFGGFLMRRLIEIGWVCGHLHIKGVESPKMVYLSDIQFHYPVEIGSMVSFKSHVCYTQNNFMDVKIQAEVINPKNRSLNQKTTEMHLILECKNDVPPVYPQQYDHGIMYLEGKRVLESFLSDL</sequence>
<dbReference type="InterPro" id="IPR033120">
    <property type="entry name" value="HOTDOG_ACOT"/>
</dbReference>
<dbReference type="eggNOG" id="KOG2763">
    <property type="taxonomic scope" value="Eukaryota"/>
</dbReference>
<dbReference type="CDD" id="cd03442">
    <property type="entry name" value="BFIT_BACH"/>
    <property type="match status" value="2"/>
</dbReference>
<organism evidence="6 7">
    <name type="scientific">Tetrahymena thermophila (strain SB210)</name>
    <dbReference type="NCBI Taxonomy" id="312017"/>
    <lineage>
        <taxon>Eukaryota</taxon>
        <taxon>Sar</taxon>
        <taxon>Alveolata</taxon>
        <taxon>Ciliophora</taxon>
        <taxon>Intramacronucleata</taxon>
        <taxon>Oligohymenophorea</taxon>
        <taxon>Hymenostomatida</taxon>
        <taxon>Tetrahymenina</taxon>
        <taxon>Tetrahymenidae</taxon>
        <taxon>Tetrahymena</taxon>
    </lineage>
</organism>
<dbReference type="AlphaFoldDB" id="Q23TD0"/>
<reference evidence="7" key="1">
    <citation type="journal article" date="2006" name="PLoS Biol.">
        <title>Macronuclear genome sequence of the ciliate Tetrahymena thermophila, a model eukaryote.</title>
        <authorList>
            <person name="Eisen J.A."/>
            <person name="Coyne R.S."/>
            <person name="Wu M."/>
            <person name="Wu D."/>
            <person name="Thiagarajan M."/>
            <person name="Wortman J.R."/>
            <person name="Badger J.H."/>
            <person name="Ren Q."/>
            <person name="Amedeo P."/>
            <person name="Jones K.M."/>
            <person name="Tallon L.J."/>
            <person name="Delcher A.L."/>
            <person name="Salzberg S.L."/>
            <person name="Silva J.C."/>
            <person name="Haas B.J."/>
            <person name="Majoros W.H."/>
            <person name="Farzad M."/>
            <person name="Carlton J.M."/>
            <person name="Smith R.K. Jr."/>
            <person name="Garg J."/>
            <person name="Pearlman R.E."/>
            <person name="Karrer K.M."/>
            <person name="Sun L."/>
            <person name="Manning G."/>
            <person name="Elde N.C."/>
            <person name="Turkewitz A.P."/>
            <person name="Asai D.J."/>
            <person name="Wilkes D.E."/>
            <person name="Wang Y."/>
            <person name="Cai H."/>
            <person name="Collins K."/>
            <person name="Stewart B.A."/>
            <person name="Lee S.R."/>
            <person name="Wilamowska K."/>
            <person name="Weinberg Z."/>
            <person name="Ruzzo W.L."/>
            <person name="Wloga D."/>
            <person name="Gaertig J."/>
            <person name="Frankel J."/>
            <person name="Tsao C.-C."/>
            <person name="Gorovsky M.A."/>
            <person name="Keeling P.J."/>
            <person name="Waller R.F."/>
            <person name="Patron N.J."/>
            <person name="Cherry J.M."/>
            <person name="Stover N.A."/>
            <person name="Krieger C.J."/>
            <person name="del Toro C."/>
            <person name="Ryder H.F."/>
            <person name="Williamson S.C."/>
            <person name="Barbeau R.A."/>
            <person name="Hamilton E.P."/>
            <person name="Orias E."/>
        </authorList>
    </citation>
    <scope>NUCLEOTIDE SEQUENCE [LARGE SCALE GENOMIC DNA]</scope>
    <source>
        <strain evidence="7">SB210</strain>
    </source>
</reference>
<comment type="similarity">
    <text evidence="1">Belongs to the acyl coenzyme A hydrolase family.</text>
</comment>
<evidence type="ECO:0000259" key="5">
    <source>
        <dbReference type="PROSITE" id="PS51770"/>
    </source>
</evidence>
<dbReference type="OrthoDB" id="331699at2759"/>
<feature type="domain" description="HotDog ACOT-type" evidence="5">
    <location>
        <begin position="278"/>
        <end position="393"/>
    </location>
</feature>
<dbReference type="InterPro" id="IPR006683">
    <property type="entry name" value="Thioestr_dom"/>
</dbReference>
<feature type="domain" description="HotDog ACOT-type" evidence="5">
    <location>
        <begin position="86"/>
        <end position="204"/>
    </location>
</feature>